<reference evidence="12 13" key="1">
    <citation type="journal article" date="2011" name="Proc. Natl. Acad. Sci. U.S.A.">
        <title>Evolutionary erosion of yeast sex chromosomes by mating-type switching accidents.</title>
        <authorList>
            <person name="Gordon J.L."/>
            <person name="Armisen D."/>
            <person name="Proux-Wera E."/>
            <person name="Oheigeartaigh S.S."/>
            <person name="Byrne K.P."/>
            <person name="Wolfe K.H."/>
        </authorList>
    </citation>
    <scope>NUCLEOTIDE SEQUENCE [LARGE SCALE GENOMIC DNA]</scope>
    <source>
        <strain evidence="13">ATCC 10597 / BCRC 20456 / CBS 421 / NBRC 0211 / NRRL Y-12639</strain>
    </source>
</reference>
<feature type="transmembrane region" description="Helical" evidence="10">
    <location>
        <begin position="296"/>
        <end position="314"/>
    </location>
</feature>
<feature type="chain" id="PRO_5003411092" description="Mannosyltransferase" evidence="11">
    <location>
        <begin position="22"/>
        <end position="573"/>
    </location>
</feature>
<name>G0WD29_NAUDC</name>
<evidence type="ECO:0000256" key="10">
    <source>
        <dbReference type="RuleBase" id="RU363075"/>
    </source>
</evidence>
<dbReference type="PANTHER" id="PTHR22760:SF2">
    <property type="entry name" value="ALPHA-1,2-MANNOSYLTRANSFERASE ALG9"/>
    <property type="match status" value="1"/>
</dbReference>
<dbReference type="GO" id="GO:0052918">
    <property type="term" value="F:dol-P-Man:Man(8)GlcNAc(2)-PP-Dol alpha-1,2-mannosyltransferase activity"/>
    <property type="evidence" value="ECO:0007669"/>
    <property type="project" value="EnsemblFungi"/>
</dbReference>
<dbReference type="eggNOG" id="KOG2515">
    <property type="taxonomic scope" value="Eukaryota"/>
</dbReference>
<keyword evidence="4 10" id="KW-0328">Glycosyltransferase</keyword>
<dbReference type="KEGG" id="ndi:NDAI_0F03720"/>
<feature type="transmembrane region" description="Helical" evidence="10">
    <location>
        <begin position="320"/>
        <end position="340"/>
    </location>
</feature>
<dbReference type="GeneID" id="11497028"/>
<dbReference type="STRING" id="1071378.G0WD29"/>
<feature type="signal peptide" evidence="11">
    <location>
        <begin position="1"/>
        <end position="21"/>
    </location>
</feature>
<evidence type="ECO:0000313" key="12">
    <source>
        <dbReference type="EMBL" id="CCD25690.1"/>
    </source>
</evidence>
<organism evidence="12 13">
    <name type="scientific">Naumovozyma dairenensis (strain ATCC 10597 / BCRC 20456 / CBS 421 / NBRC 0211 / NRRL Y-12639)</name>
    <name type="common">Saccharomyces dairenensis</name>
    <dbReference type="NCBI Taxonomy" id="1071378"/>
    <lineage>
        <taxon>Eukaryota</taxon>
        <taxon>Fungi</taxon>
        <taxon>Dikarya</taxon>
        <taxon>Ascomycota</taxon>
        <taxon>Saccharomycotina</taxon>
        <taxon>Saccharomycetes</taxon>
        <taxon>Saccharomycetales</taxon>
        <taxon>Saccharomycetaceae</taxon>
        <taxon>Naumovozyma</taxon>
    </lineage>
</organism>
<dbReference type="HOGENOM" id="CLU_018152_0_0_1"/>
<protein>
    <recommendedName>
        <fullName evidence="10">Mannosyltransferase</fullName>
        <ecNumber evidence="10">2.4.1.-</ecNumber>
    </recommendedName>
</protein>
<dbReference type="EC" id="2.4.1.-" evidence="10"/>
<feature type="transmembrane region" description="Helical" evidence="10">
    <location>
        <begin position="270"/>
        <end position="289"/>
    </location>
</feature>
<feature type="transmembrane region" description="Helical" evidence="10">
    <location>
        <begin position="214"/>
        <end position="236"/>
    </location>
</feature>
<sequence>MNCKVPTAVLIVLLLASRLYLQPIYSLISDCDETFNYWEPLNLLVRGFGKQTWEYSPEYSIRSWAFLSPLYVLLYPFNKYLVAHNLPSSWNFYLIRIFLGLVSVVLEIKAYREIRRTLNGQVANIWLFFQIFNPGWFHASVELLPSTLAMVLYLGSIKHTLRYLSTKSTPNFVASLTFNFLSSILGWPFVLVLSLPLCFQYLFTHRIITTIRTVFDSSLVIVLLTAIVIGIDSAFYGKITPVSWNILSYNVLNTTEESGPNIFGVEPWNYYIQNLILNFPIPVLFFAIIGVFHRSLWTLWLSLVLWIAIFTKQPHKEERFMYPIYSVITLSASIGLYNVLKTVKKLRINNIKCITKSLKWLTILLTALQAISRTIALTKNYTAPLKLFDQYNRIASNKDSLTNICMGREWYHYPNSFFLPSTSRLRFVRSGFDGLLPGDFAETGSLFQNIREIPKGMNNMNKFDPEKLVPIDECQYVIDITLPVDLEKDTFDPINQNAEWNEIACRKFVDIDNSRIIGRTFYIPDYLVASLRKYLPSGLNSYLDAVYNAEYVDYCLYERAHIDTNDSAESNDK</sequence>
<dbReference type="UniPathway" id="UPA00378"/>
<keyword evidence="8 10" id="KW-1133">Transmembrane helix</keyword>
<keyword evidence="9 10" id="KW-0472">Membrane</keyword>
<comment type="pathway">
    <text evidence="2">Protein modification; protein glycosylation.</text>
</comment>
<dbReference type="PANTHER" id="PTHR22760">
    <property type="entry name" value="GLYCOSYLTRANSFERASE"/>
    <property type="match status" value="1"/>
</dbReference>
<evidence type="ECO:0000256" key="2">
    <source>
        <dbReference type="ARBA" id="ARBA00004922"/>
    </source>
</evidence>
<keyword evidence="5" id="KW-0808">Transferase</keyword>
<dbReference type="GO" id="GO:0006488">
    <property type="term" value="P:dolichol-linked oligosaccharide biosynthetic process"/>
    <property type="evidence" value="ECO:0007669"/>
    <property type="project" value="EnsemblFungi"/>
</dbReference>
<dbReference type="GO" id="GO:0005789">
    <property type="term" value="C:endoplasmic reticulum membrane"/>
    <property type="evidence" value="ECO:0007669"/>
    <property type="project" value="UniProtKB-SubCell"/>
</dbReference>
<keyword evidence="7 10" id="KW-0256">Endoplasmic reticulum</keyword>
<evidence type="ECO:0000313" key="13">
    <source>
        <dbReference type="Proteomes" id="UP000000689"/>
    </source>
</evidence>
<comment type="similarity">
    <text evidence="3 10">Belongs to the glycosyltransferase 22 family.</text>
</comment>
<evidence type="ECO:0000256" key="9">
    <source>
        <dbReference type="ARBA" id="ARBA00023136"/>
    </source>
</evidence>
<evidence type="ECO:0000256" key="7">
    <source>
        <dbReference type="ARBA" id="ARBA00022824"/>
    </source>
</evidence>
<evidence type="ECO:0000256" key="4">
    <source>
        <dbReference type="ARBA" id="ARBA00022676"/>
    </source>
</evidence>
<dbReference type="Pfam" id="PF03901">
    <property type="entry name" value="Glyco_transf_22"/>
    <property type="match status" value="1"/>
</dbReference>
<dbReference type="RefSeq" id="XP_003670933.1">
    <property type="nucleotide sequence ID" value="XM_003670885.1"/>
</dbReference>
<dbReference type="OMA" id="PRDMHAK"/>
<proteinExistence type="inferred from homology"/>
<dbReference type="AlphaFoldDB" id="G0WD29"/>
<dbReference type="Proteomes" id="UP000000689">
    <property type="component" value="Chromosome 6"/>
</dbReference>
<keyword evidence="13" id="KW-1185">Reference proteome</keyword>
<gene>
    <name evidence="12" type="primary">NDAI0F03720</name>
    <name evidence="12" type="ordered locus">NDAI_0F03720</name>
</gene>
<evidence type="ECO:0000256" key="1">
    <source>
        <dbReference type="ARBA" id="ARBA00004477"/>
    </source>
</evidence>
<comment type="subcellular location">
    <subcellularLocation>
        <location evidence="1 10">Endoplasmic reticulum membrane</location>
        <topology evidence="1 10">Multi-pass membrane protein</topology>
    </subcellularLocation>
</comment>
<dbReference type="EMBL" id="HE580272">
    <property type="protein sequence ID" value="CCD25690.1"/>
    <property type="molecule type" value="Genomic_DNA"/>
</dbReference>
<keyword evidence="11" id="KW-0732">Signal</keyword>
<evidence type="ECO:0000256" key="6">
    <source>
        <dbReference type="ARBA" id="ARBA00022692"/>
    </source>
</evidence>
<feature type="transmembrane region" description="Helical" evidence="10">
    <location>
        <begin position="360"/>
        <end position="378"/>
    </location>
</feature>
<accession>G0WD29</accession>
<evidence type="ECO:0000256" key="8">
    <source>
        <dbReference type="ARBA" id="ARBA00022989"/>
    </source>
</evidence>
<evidence type="ECO:0000256" key="3">
    <source>
        <dbReference type="ARBA" id="ARBA00007063"/>
    </source>
</evidence>
<evidence type="ECO:0000256" key="5">
    <source>
        <dbReference type="ARBA" id="ARBA00022679"/>
    </source>
</evidence>
<evidence type="ECO:0000256" key="11">
    <source>
        <dbReference type="SAM" id="SignalP"/>
    </source>
</evidence>
<dbReference type="InterPro" id="IPR005599">
    <property type="entry name" value="GPI_mannosylTrfase"/>
</dbReference>
<feature type="transmembrane region" description="Helical" evidence="10">
    <location>
        <begin position="136"/>
        <end position="156"/>
    </location>
</feature>
<feature type="transmembrane region" description="Helical" evidence="10">
    <location>
        <begin position="90"/>
        <end position="108"/>
    </location>
</feature>
<keyword evidence="6 10" id="KW-0812">Transmembrane</keyword>
<feature type="transmembrane region" description="Helical" evidence="10">
    <location>
        <begin position="176"/>
        <end position="202"/>
    </location>
</feature>
<dbReference type="OrthoDB" id="497541at2759"/>
<dbReference type="GO" id="GO:0052926">
    <property type="term" value="F:dol-P-Man:Man(6)GlcNAc(2)-PP-Dol alpha-1,2-mannosyltransferase activity"/>
    <property type="evidence" value="ECO:0007669"/>
    <property type="project" value="EnsemblFungi"/>
</dbReference>